<dbReference type="InterPro" id="IPR002347">
    <property type="entry name" value="SDR_fam"/>
</dbReference>
<sequence>MKLENKVVIVTGSAGGIGRGIAEQLAKEGANVVIADISVEKAQQTAEEISKEYGVKTLAVKANIANSEEVKNMFNKTIEEFGEYDAIVNNAGINRDRMIHKMSYEEWDQVIAVNLTGTFYCTQEAVKYLRERGKGSIVNISSGSWLGNIGQANYAASKAGVVGLTKTVSRELARKGVTANAICPGFIESDMTKAMNEDAWNVMMNKIPMGYAGKPSDVGKLVAFLVSDDARYITGEVINVGGGMIV</sequence>
<dbReference type="Pfam" id="PF13561">
    <property type="entry name" value="adh_short_C2"/>
    <property type="match status" value="1"/>
</dbReference>
<dbReference type="EMBL" id="JAIWIY010000001">
    <property type="protein sequence ID" value="MCA2096106.1"/>
    <property type="molecule type" value="Genomic_DNA"/>
</dbReference>
<protein>
    <submittedName>
        <fullName evidence="3">3-oxoacyl-ACP reductase FabG</fullName>
        <ecNumber evidence="3">1.1.1.100</ecNumber>
    </submittedName>
</protein>
<dbReference type="InterPro" id="IPR057326">
    <property type="entry name" value="KR_dom"/>
</dbReference>
<dbReference type="SMART" id="SM00822">
    <property type="entry name" value="PKS_KR"/>
    <property type="match status" value="1"/>
</dbReference>
<evidence type="ECO:0000256" key="1">
    <source>
        <dbReference type="ARBA" id="ARBA00006484"/>
    </source>
</evidence>
<keyword evidence="4" id="KW-1185">Reference proteome</keyword>
<dbReference type="PANTHER" id="PTHR42879">
    <property type="entry name" value="3-OXOACYL-(ACYL-CARRIER-PROTEIN) REDUCTASE"/>
    <property type="match status" value="1"/>
</dbReference>
<gene>
    <name evidence="3" type="primary">fabG</name>
    <name evidence="3" type="ORF">LDJ82_04165</name>
</gene>
<dbReference type="Proteomes" id="UP001198374">
    <property type="component" value="Unassembled WGS sequence"/>
</dbReference>
<dbReference type="SUPFAM" id="SSF51735">
    <property type="entry name" value="NAD(P)-binding Rossmann-fold domains"/>
    <property type="match status" value="1"/>
</dbReference>
<dbReference type="InterPro" id="IPR036291">
    <property type="entry name" value="NAD(P)-bd_dom_sf"/>
</dbReference>
<dbReference type="InterPro" id="IPR050259">
    <property type="entry name" value="SDR"/>
</dbReference>
<dbReference type="NCBIfam" id="NF004198">
    <property type="entry name" value="PRK05653.1-3"/>
    <property type="match status" value="1"/>
</dbReference>
<dbReference type="GO" id="GO:0004316">
    <property type="term" value="F:3-oxoacyl-[acyl-carrier-protein] reductase (NADPH) activity"/>
    <property type="evidence" value="ECO:0007669"/>
    <property type="project" value="UniProtKB-EC"/>
</dbReference>
<dbReference type="NCBIfam" id="NF009466">
    <property type="entry name" value="PRK12826.1-2"/>
    <property type="match status" value="1"/>
</dbReference>
<reference evidence="4" key="1">
    <citation type="submission" date="2023-07" db="EMBL/GenBank/DDBJ databases">
        <title>FDA dAtabase for Regulatory Grade micrObial Sequences (FDA-ARGOS): Supporting development and validation of Infectious Disease Dx tests.</title>
        <authorList>
            <person name="Sproer C."/>
            <person name="Gronow S."/>
            <person name="Severitt S."/>
            <person name="Schroder I."/>
            <person name="Tallon L."/>
            <person name="Sadzewicz L."/>
            <person name="Zhao X."/>
            <person name="Boylan J."/>
            <person name="Ott S."/>
            <person name="Bowen H."/>
            <person name="Vavikolanu K."/>
            <person name="Hazen T."/>
            <person name="Aluvathingal J."/>
            <person name="Nadendla S."/>
            <person name="Lowell S."/>
            <person name="Myers T."/>
            <person name="Yan Y."/>
        </authorList>
    </citation>
    <scope>NUCLEOTIDE SEQUENCE [LARGE SCALE GENOMIC DNA]</scope>
    <source>
        <strain evidence="4">FDAARGOS_1538</strain>
    </source>
</reference>
<name>A0ABS7Z0N5_9FIRM</name>
<dbReference type="InterPro" id="IPR020904">
    <property type="entry name" value="Sc_DH/Rdtase_CS"/>
</dbReference>
<dbReference type="CDD" id="cd05333">
    <property type="entry name" value="BKR_SDR_c"/>
    <property type="match status" value="1"/>
</dbReference>
<dbReference type="PROSITE" id="PS00061">
    <property type="entry name" value="ADH_SHORT"/>
    <property type="match status" value="1"/>
</dbReference>
<dbReference type="EC" id="1.1.1.100" evidence="3"/>
<organism evidence="3 4">
    <name type="scientific">Anaerococcus degeneri</name>
    <dbReference type="NCBI Taxonomy" id="361500"/>
    <lineage>
        <taxon>Bacteria</taxon>
        <taxon>Bacillati</taxon>
        <taxon>Bacillota</taxon>
        <taxon>Tissierellia</taxon>
        <taxon>Tissierellales</taxon>
        <taxon>Peptoniphilaceae</taxon>
        <taxon>Anaerococcus</taxon>
    </lineage>
</organism>
<dbReference type="PRINTS" id="PR00080">
    <property type="entry name" value="SDRFAMILY"/>
</dbReference>
<dbReference type="NCBIfam" id="NF005559">
    <property type="entry name" value="PRK07231.1"/>
    <property type="match status" value="1"/>
</dbReference>
<comment type="caution">
    <text evidence="3">The sequence shown here is derived from an EMBL/GenBank/DDBJ whole genome shotgun (WGS) entry which is preliminary data.</text>
</comment>
<evidence type="ECO:0000313" key="4">
    <source>
        <dbReference type="Proteomes" id="UP001198374"/>
    </source>
</evidence>
<evidence type="ECO:0000313" key="3">
    <source>
        <dbReference type="EMBL" id="MCA2096106.1"/>
    </source>
</evidence>
<evidence type="ECO:0000259" key="2">
    <source>
        <dbReference type="SMART" id="SM00822"/>
    </source>
</evidence>
<accession>A0ABS7Z0N5</accession>
<dbReference type="RefSeq" id="WP_209773709.1">
    <property type="nucleotide sequence ID" value="NZ_JAGGLO010000004.1"/>
</dbReference>
<feature type="domain" description="Ketoreductase" evidence="2">
    <location>
        <begin position="6"/>
        <end position="185"/>
    </location>
</feature>
<dbReference type="Gene3D" id="3.40.50.720">
    <property type="entry name" value="NAD(P)-binding Rossmann-like Domain"/>
    <property type="match status" value="1"/>
</dbReference>
<dbReference type="PRINTS" id="PR00081">
    <property type="entry name" value="GDHRDH"/>
</dbReference>
<proteinExistence type="inferred from homology"/>
<comment type="similarity">
    <text evidence="1">Belongs to the short-chain dehydrogenases/reductases (SDR) family.</text>
</comment>
<keyword evidence="3" id="KW-0560">Oxidoreductase</keyword>
<dbReference type="PANTHER" id="PTHR42879:SF2">
    <property type="entry name" value="3-OXOACYL-[ACYL-CARRIER-PROTEIN] REDUCTASE FABG"/>
    <property type="match status" value="1"/>
</dbReference>